<dbReference type="SUPFAM" id="SSF55008">
    <property type="entry name" value="HMA, heavy metal-associated domain"/>
    <property type="match status" value="1"/>
</dbReference>
<dbReference type="Gene3D" id="3.30.70.100">
    <property type="match status" value="1"/>
</dbReference>
<dbReference type="OrthoDB" id="9813965at2"/>
<dbReference type="Pfam" id="PF00403">
    <property type="entry name" value="HMA"/>
    <property type="match status" value="1"/>
</dbReference>
<name>A0A7K0DVP9_9NOCA</name>
<keyword evidence="1" id="KW-0479">Metal-binding</keyword>
<evidence type="ECO:0000256" key="1">
    <source>
        <dbReference type="ARBA" id="ARBA00022723"/>
    </source>
</evidence>
<dbReference type="Proteomes" id="UP000431401">
    <property type="component" value="Unassembled WGS sequence"/>
</dbReference>
<dbReference type="GO" id="GO:0006825">
    <property type="term" value="P:copper ion transport"/>
    <property type="evidence" value="ECO:0007669"/>
    <property type="project" value="InterPro"/>
</dbReference>
<dbReference type="GO" id="GO:0005507">
    <property type="term" value="F:copper ion binding"/>
    <property type="evidence" value="ECO:0007669"/>
    <property type="project" value="InterPro"/>
</dbReference>
<dbReference type="RefSeq" id="WP_153347054.1">
    <property type="nucleotide sequence ID" value="NZ_WEGI01000012.1"/>
</dbReference>
<dbReference type="PRINTS" id="PR00944">
    <property type="entry name" value="CUEXPORT"/>
</dbReference>
<dbReference type="AlphaFoldDB" id="A0A7K0DVP9"/>
<proteinExistence type="predicted"/>
<sequence length="69" mass="6972">MATSTYTVTGMTCGHCVASVRKEIAGIPGVTAVDVDLESGRVQVESAEAIDTAAVVAAVDEAGYRLADA</sequence>
<evidence type="ECO:0000259" key="2">
    <source>
        <dbReference type="PROSITE" id="PS50846"/>
    </source>
</evidence>
<evidence type="ECO:0000313" key="3">
    <source>
        <dbReference type="EMBL" id="MQY29859.1"/>
    </source>
</evidence>
<organism evidence="3 4">
    <name type="scientific">Nocardia aurantia</name>
    <dbReference type="NCBI Taxonomy" id="2585199"/>
    <lineage>
        <taxon>Bacteria</taxon>
        <taxon>Bacillati</taxon>
        <taxon>Actinomycetota</taxon>
        <taxon>Actinomycetes</taxon>
        <taxon>Mycobacteriales</taxon>
        <taxon>Nocardiaceae</taxon>
        <taxon>Nocardia</taxon>
    </lineage>
</organism>
<accession>A0A7K0DVP9</accession>
<dbReference type="PROSITE" id="PS50846">
    <property type="entry name" value="HMA_2"/>
    <property type="match status" value="1"/>
</dbReference>
<dbReference type="InterPro" id="IPR036163">
    <property type="entry name" value="HMA_dom_sf"/>
</dbReference>
<dbReference type="CDD" id="cd00371">
    <property type="entry name" value="HMA"/>
    <property type="match status" value="1"/>
</dbReference>
<dbReference type="InterPro" id="IPR006121">
    <property type="entry name" value="HMA_dom"/>
</dbReference>
<protein>
    <submittedName>
        <fullName evidence="3">Copper chaperone CopZ</fullName>
    </submittedName>
</protein>
<dbReference type="InterPro" id="IPR000428">
    <property type="entry name" value="Cu-bd"/>
</dbReference>
<evidence type="ECO:0000313" key="4">
    <source>
        <dbReference type="Proteomes" id="UP000431401"/>
    </source>
</evidence>
<dbReference type="PROSITE" id="PS01047">
    <property type="entry name" value="HMA_1"/>
    <property type="match status" value="1"/>
</dbReference>
<feature type="domain" description="HMA" evidence="2">
    <location>
        <begin position="2"/>
        <end position="67"/>
    </location>
</feature>
<reference evidence="3 4" key="1">
    <citation type="submission" date="2019-10" db="EMBL/GenBank/DDBJ databases">
        <title>Nocardia macrotermitis sp. nov. and Nocardia aurantia sp. nov., isolated from the gut of fungus growing-termite Macrotermes natalensis.</title>
        <authorList>
            <person name="Benndorf R."/>
            <person name="Schwitalla J."/>
            <person name="Martin K."/>
            <person name="De Beer W."/>
            <person name="Kaster A.-K."/>
            <person name="Vollmers J."/>
            <person name="Poulsen M."/>
            <person name="Beemelmanns C."/>
        </authorList>
    </citation>
    <scope>NUCLEOTIDE SEQUENCE [LARGE SCALE GENOMIC DNA]</scope>
    <source>
        <strain evidence="3 4">RB56</strain>
    </source>
</reference>
<dbReference type="EMBL" id="WEGI01000012">
    <property type="protein sequence ID" value="MQY29859.1"/>
    <property type="molecule type" value="Genomic_DNA"/>
</dbReference>
<dbReference type="InterPro" id="IPR017969">
    <property type="entry name" value="Heavy-metal-associated_CS"/>
</dbReference>
<comment type="caution">
    <text evidence="3">The sequence shown here is derived from an EMBL/GenBank/DDBJ whole genome shotgun (WGS) entry which is preliminary data.</text>
</comment>
<gene>
    <name evidence="3" type="primary">copZ</name>
    <name evidence="3" type="ORF">NRB56_54530</name>
</gene>
<keyword evidence="4" id="KW-1185">Reference proteome</keyword>